<dbReference type="PANTHER" id="PTHR14611">
    <property type="entry name" value="TECTONIC FAMILY MEMBER"/>
    <property type="match status" value="1"/>
</dbReference>
<dbReference type="PANTHER" id="PTHR14611:SF4">
    <property type="entry name" value="TECTONIC-3"/>
    <property type="match status" value="1"/>
</dbReference>
<dbReference type="InterPro" id="IPR057724">
    <property type="entry name" value="TCTN1-3_N"/>
</dbReference>
<dbReference type="GO" id="GO:0060271">
    <property type="term" value="P:cilium assembly"/>
    <property type="evidence" value="ECO:0007669"/>
    <property type="project" value="TreeGrafter"/>
</dbReference>
<evidence type="ECO:0000259" key="3">
    <source>
        <dbReference type="Pfam" id="PF25752"/>
    </source>
</evidence>
<dbReference type="InterPro" id="IPR040354">
    <property type="entry name" value="TCTN1-3"/>
</dbReference>
<keyword evidence="5" id="KW-1185">Reference proteome</keyword>
<reference evidence="4" key="2">
    <citation type="submission" date="2025-09" db="UniProtKB">
        <authorList>
            <consortium name="Ensembl"/>
        </authorList>
    </citation>
    <scope>IDENTIFICATION</scope>
</reference>
<feature type="signal peptide" evidence="2">
    <location>
        <begin position="1"/>
        <end position="26"/>
    </location>
</feature>
<evidence type="ECO:0000256" key="1">
    <source>
        <dbReference type="SAM" id="MobiDB-lite"/>
    </source>
</evidence>
<evidence type="ECO:0000313" key="5">
    <source>
        <dbReference type="Proteomes" id="UP000261620"/>
    </source>
</evidence>
<feature type="domain" description="Tectonic-1-3 N-terminal" evidence="3">
    <location>
        <begin position="81"/>
        <end position="140"/>
    </location>
</feature>
<reference evidence="4" key="1">
    <citation type="submission" date="2025-08" db="UniProtKB">
        <authorList>
            <consortium name="Ensembl"/>
        </authorList>
    </citation>
    <scope>IDENTIFICATION</scope>
</reference>
<feature type="chain" id="PRO_5018558763" description="Tectonic-1-3 N-terminal domain-containing protein" evidence="2">
    <location>
        <begin position="27"/>
        <end position="166"/>
    </location>
</feature>
<dbReference type="Proteomes" id="UP000261620">
    <property type="component" value="Unplaced"/>
</dbReference>
<accession>A0A3Q3VSV1</accession>
<evidence type="ECO:0000256" key="2">
    <source>
        <dbReference type="SAM" id="SignalP"/>
    </source>
</evidence>
<dbReference type="AlphaFoldDB" id="A0A3Q3VSV1"/>
<feature type="region of interest" description="Disordered" evidence="1">
    <location>
        <begin position="41"/>
        <end position="62"/>
    </location>
</feature>
<dbReference type="PROSITE" id="PS51257">
    <property type="entry name" value="PROKAR_LIPOPROTEIN"/>
    <property type="match status" value="1"/>
</dbReference>
<proteinExistence type="predicted"/>
<sequence length="166" mass="18091">MNLHREGRSLHIFIVFFCGCLTAAAAATEPPFNSTANADFTSGEPVSSATPPPGGTVEATEPTGVGGTTELSFFLFVCFFNPACSCDLTPGFCDIGCCCDTVDCDVANLIFFTCSSCEYKFYLSSGVCVEKWLMFRANVDSLSVIFLLWMDLKKNFYVHICTSMCY</sequence>
<keyword evidence="2" id="KW-0732">Signal</keyword>
<protein>
    <recommendedName>
        <fullName evidence="3">Tectonic-1-3 N-terminal domain-containing protein</fullName>
    </recommendedName>
</protein>
<organism evidence="4 5">
    <name type="scientific">Mola mola</name>
    <name type="common">Ocean sunfish</name>
    <name type="synonym">Tetraodon mola</name>
    <dbReference type="NCBI Taxonomy" id="94237"/>
    <lineage>
        <taxon>Eukaryota</taxon>
        <taxon>Metazoa</taxon>
        <taxon>Chordata</taxon>
        <taxon>Craniata</taxon>
        <taxon>Vertebrata</taxon>
        <taxon>Euteleostomi</taxon>
        <taxon>Actinopterygii</taxon>
        <taxon>Neopterygii</taxon>
        <taxon>Teleostei</taxon>
        <taxon>Neoteleostei</taxon>
        <taxon>Acanthomorphata</taxon>
        <taxon>Eupercaria</taxon>
        <taxon>Tetraodontiformes</taxon>
        <taxon>Molidae</taxon>
        <taxon>Mola</taxon>
    </lineage>
</organism>
<dbReference type="Pfam" id="PF25752">
    <property type="entry name" value="DUF1619_N"/>
    <property type="match status" value="1"/>
</dbReference>
<name>A0A3Q3VSV1_MOLML</name>
<dbReference type="Ensembl" id="ENSMMOT00000001702.1">
    <property type="protein sequence ID" value="ENSMMOP00000001672.1"/>
    <property type="gene ID" value="ENSMMOG00000001398.1"/>
</dbReference>
<dbReference type="GO" id="GO:0007224">
    <property type="term" value="P:smoothened signaling pathway"/>
    <property type="evidence" value="ECO:0007669"/>
    <property type="project" value="TreeGrafter"/>
</dbReference>
<evidence type="ECO:0000313" key="4">
    <source>
        <dbReference type="Ensembl" id="ENSMMOP00000001672.1"/>
    </source>
</evidence>